<organism evidence="1 2">
    <name type="scientific">Penstemon smallii</name>
    <dbReference type="NCBI Taxonomy" id="265156"/>
    <lineage>
        <taxon>Eukaryota</taxon>
        <taxon>Viridiplantae</taxon>
        <taxon>Streptophyta</taxon>
        <taxon>Embryophyta</taxon>
        <taxon>Tracheophyta</taxon>
        <taxon>Spermatophyta</taxon>
        <taxon>Magnoliopsida</taxon>
        <taxon>eudicotyledons</taxon>
        <taxon>Gunneridae</taxon>
        <taxon>Pentapetalae</taxon>
        <taxon>asterids</taxon>
        <taxon>lamiids</taxon>
        <taxon>Lamiales</taxon>
        <taxon>Plantaginaceae</taxon>
        <taxon>Cheloneae</taxon>
        <taxon>Penstemon</taxon>
    </lineage>
</organism>
<sequence>MFSIMKTVQLYKITIYAQEKISIRSTMTSQSYNIPPCMPIPNEPINNYVIQENVRLEEIRRQMLARQ</sequence>
<dbReference type="AlphaFoldDB" id="A0ABD3RJN6"/>
<dbReference type="EMBL" id="JBJXBP010000008">
    <property type="protein sequence ID" value="KAL3813168.1"/>
    <property type="molecule type" value="Genomic_DNA"/>
</dbReference>
<reference evidence="1 2" key="1">
    <citation type="submission" date="2024-12" db="EMBL/GenBank/DDBJ databases">
        <title>The unique morphological basis and parallel evolutionary history of personate flowers in Penstemon.</title>
        <authorList>
            <person name="Depatie T.H."/>
            <person name="Wessinger C.A."/>
        </authorList>
    </citation>
    <scope>NUCLEOTIDE SEQUENCE [LARGE SCALE GENOMIC DNA]</scope>
    <source>
        <strain evidence="1">WTNN_2</strain>
        <tissue evidence="1">Leaf</tissue>
    </source>
</reference>
<keyword evidence="2" id="KW-1185">Reference proteome</keyword>
<gene>
    <name evidence="1" type="ORF">ACJIZ3_014436</name>
</gene>
<accession>A0ABD3RJN6</accession>
<name>A0ABD3RJN6_9LAMI</name>
<dbReference type="Proteomes" id="UP001634393">
    <property type="component" value="Unassembled WGS sequence"/>
</dbReference>
<protein>
    <submittedName>
        <fullName evidence="1">Uncharacterized protein</fullName>
    </submittedName>
</protein>
<evidence type="ECO:0000313" key="2">
    <source>
        <dbReference type="Proteomes" id="UP001634393"/>
    </source>
</evidence>
<evidence type="ECO:0000313" key="1">
    <source>
        <dbReference type="EMBL" id="KAL3813168.1"/>
    </source>
</evidence>
<proteinExistence type="predicted"/>
<comment type="caution">
    <text evidence="1">The sequence shown here is derived from an EMBL/GenBank/DDBJ whole genome shotgun (WGS) entry which is preliminary data.</text>
</comment>